<dbReference type="SMART" id="SM01362">
    <property type="entry name" value="DUF663"/>
    <property type="match status" value="1"/>
</dbReference>
<dbReference type="Pfam" id="PF08142">
    <property type="entry name" value="AARP2CN"/>
    <property type="match status" value="1"/>
</dbReference>
<feature type="region of interest" description="Disordered" evidence="11">
    <location>
        <begin position="313"/>
        <end position="349"/>
    </location>
</feature>
<keyword evidence="2" id="KW-0690">Ribosome biogenesis</keyword>
<evidence type="ECO:0000256" key="6">
    <source>
        <dbReference type="ARBA" id="ARBA00022840"/>
    </source>
</evidence>
<dbReference type="AlphaFoldDB" id="A0AAV9J1L1"/>
<keyword evidence="4" id="KW-0547">Nucleotide-binding</keyword>
<feature type="region of interest" description="Disordered" evidence="11">
    <location>
        <begin position="1057"/>
        <end position="1120"/>
    </location>
</feature>
<evidence type="ECO:0000256" key="1">
    <source>
        <dbReference type="ARBA" id="ARBA00004604"/>
    </source>
</evidence>
<evidence type="ECO:0000256" key="11">
    <source>
        <dbReference type="SAM" id="MobiDB-lite"/>
    </source>
</evidence>
<dbReference type="SUPFAM" id="SSF52540">
    <property type="entry name" value="P-loop containing nucleoside triphosphate hydrolases"/>
    <property type="match status" value="1"/>
</dbReference>
<feature type="compositionally biased region" description="Acidic residues" evidence="11">
    <location>
        <begin position="557"/>
        <end position="585"/>
    </location>
</feature>
<feature type="compositionally biased region" description="Basic and acidic residues" evidence="11">
    <location>
        <begin position="403"/>
        <end position="417"/>
    </location>
</feature>
<feature type="compositionally biased region" description="Acidic residues" evidence="11">
    <location>
        <begin position="431"/>
        <end position="442"/>
    </location>
</feature>
<keyword evidence="5" id="KW-0378">Hydrolase</keyword>
<dbReference type="InterPro" id="IPR012948">
    <property type="entry name" value="AARP2CN"/>
</dbReference>
<evidence type="ECO:0000256" key="10">
    <source>
        <dbReference type="ARBA" id="ARBA00061391"/>
    </source>
</evidence>
<dbReference type="Proteomes" id="UP001301350">
    <property type="component" value="Unassembled WGS sequence"/>
</dbReference>
<dbReference type="SMART" id="SM00785">
    <property type="entry name" value="AARP2CN"/>
    <property type="match status" value="1"/>
</dbReference>
<dbReference type="GO" id="GO:0000479">
    <property type="term" value="P:endonucleolytic cleavage of tricistronic rRNA transcript (SSU-rRNA, 5.8S rRNA, LSU-rRNA)"/>
    <property type="evidence" value="ECO:0007669"/>
    <property type="project" value="TreeGrafter"/>
</dbReference>
<feature type="compositionally biased region" description="Basic and acidic residues" evidence="11">
    <location>
        <begin position="381"/>
        <end position="390"/>
    </location>
</feature>
<dbReference type="GO" id="GO:0003924">
    <property type="term" value="F:GTPase activity"/>
    <property type="evidence" value="ECO:0007669"/>
    <property type="project" value="InterPro"/>
</dbReference>
<dbReference type="InterPro" id="IPR027417">
    <property type="entry name" value="P-loop_NTPase"/>
</dbReference>
<evidence type="ECO:0000256" key="2">
    <source>
        <dbReference type="ARBA" id="ARBA00022517"/>
    </source>
</evidence>
<dbReference type="GO" id="GO:0034511">
    <property type="term" value="F:U3 snoRNA binding"/>
    <property type="evidence" value="ECO:0007669"/>
    <property type="project" value="TreeGrafter"/>
</dbReference>
<feature type="domain" description="Bms1-type G" evidence="12">
    <location>
        <begin position="25"/>
        <end position="190"/>
    </location>
</feature>
<dbReference type="Pfam" id="PF00009">
    <property type="entry name" value="GTP_EFTU"/>
    <property type="match status" value="1"/>
</dbReference>
<reference evidence="13 14" key="1">
    <citation type="submission" date="2022-07" db="EMBL/GenBank/DDBJ databases">
        <title>Genome-wide signatures of adaptation to extreme environments.</title>
        <authorList>
            <person name="Cho C.H."/>
            <person name="Yoon H.S."/>
        </authorList>
    </citation>
    <scope>NUCLEOTIDE SEQUENCE [LARGE SCALE GENOMIC DNA]</scope>
    <source>
        <strain evidence="13 14">DBV 063 E5</strain>
    </source>
</reference>
<accession>A0AAV9J1L1</accession>
<keyword evidence="8" id="KW-0539">Nucleus</keyword>
<feature type="region of interest" description="Disordered" evidence="11">
    <location>
        <begin position="651"/>
        <end position="676"/>
    </location>
</feature>
<keyword evidence="6" id="KW-0067">ATP-binding</keyword>
<dbReference type="FunFam" id="3.40.50.300:FF:000105">
    <property type="entry name" value="BMS1 ribosome biogenesis factor"/>
    <property type="match status" value="1"/>
</dbReference>
<gene>
    <name evidence="13" type="ORF">CDCA_CDCA17G4404</name>
</gene>
<sequence length="1120" mass="124410">MQAQADRSMRSARAVTADLSGGDRVPRVVAVVGPRGVGKSSIVRALVKHYTRHALGEVVGPVTVVTGKQKRITLVEVPPDLPSMIDAAKVCDLAVLVIDAHFGLEMETFEFLNIAAVHGMPRVMGVLTHLDKIRDGKRMSKTKKALKSRFWTEVHEGAKLFYLSGMRSNGEYLKREVLNLARFLSITKYRPISWRNEHAYVLADRVEDLTPADAPVGVGRTVAVYGFVRGAPLRVPVAMHMFGVGDLWVEQAEVRADPIPPPAAMADGDGKASKRRRSLSLKERQLHAPMSDFDGIAYDEDAAYIHVPDRSVRFSQTSKSSPDDDEDGDDDSVASDEEGVRMVRKLQRTSRSLAEQSSAWGLRLWRDSEAVRAPAESPGDADDRFRRPLEGTEAGVSVEVEDIGERRIRQARREHASRVAPAPSLQRVLYDDDASDDSGMEEEEKRTARVQPWGVAAGRDDVAGAGQPSEDDDAPGGLFRVRRAPVVDSLANAWSRDCSTVAAPITGSAAEDAQLRQRFAARAAFVEHYKGGTSDADEVVDVEARPPVPSDPTVNDGSDEDGDDEAWDDLSDAVEEESGESDAENDSSSAVMGGTDAEQVFDVDGGNDGDDSGSGDRDEEVEMTDGESNNHICKGARFVDAADRNQVRLETADGGASTQLSTSEANAVTGGADHYERERQAAQERQQRSEEQLSALDAPLRQELEGIRPGTYVRLVLRGVPAEFTRHYDPRRLVVLGALPAPLEQTLSFMRVRLLRHRWFRKVLKNRDPLIFSVGWRRFEAAPVLAMPDANGRERMIKYTPEHLHCDAVVYGPLASPGTGVVCFQTLGGERQRSFRVAATGVVKEVDAQFRIVKKLKLVGEPMRIFKNTAFVRGMFNSELEVAKFVGALLRTPSGLRGMVKKAVRDGPPGTFRATFEDRLLKSDIVFLRAWVPVQPPRYCVITANLLLPAASDTYRVMRTVREIRQAKQLPIPHRDDSMYRSVERAPRRFHPLRLPAKLTAALPFSAKPKDEQRSDGIRKRRARSHPGADERAVVMAPEERREHTFLQMLNALRHDREAKRKQAAKQKRVPIEAQRRADEERHRRNERERKKARYARQATRSQHRTSTPSSKRQRADESG</sequence>
<feature type="compositionally biased region" description="Acidic residues" evidence="11">
    <location>
        <begin position="323"/>
        <end position="337"/>
    </location>
</feature>
<dbReference type="GO" id="GO:0000462">
    <property type="term" value="P:maturation of SSU-rRNA from tricistronic rRNA transcript (SSU-rRNA, 5.8S rRNA, LSU-rRNA)"/>
    <property type="evidence" value="ECO:0007669"/>
    <property type="project" value="TreeGrafter"/>
</dbReference>
<comment type="subcellular location">
    <subcellularLocation>
        <location evidence="1">Nucleus</location>
        <location evidence="1">Nucleolus</location>
    </subcellularLocation>
</comment>
<dbReference type="Pfam" id="PF04950">
    <property type="entry name" value="RIBIOP_C"/>
    <property type="match status" value="1"/>
</dbReference>
<dbReference type="GO" id="GO:0005654">
    <property type="term" value="C:nucleoplasm"/>
    <property type="evidence" value="ECO:0007669"/>
    <property type="project" value="UniProtKB-ARBA"/>
</dbReference>
<dbReference type="InterPro" id="IPR000795">
    <property type="entry name" value="T_Tr_GTP-bd_dom"/>
</dbReference>
<keyword evidence="14" id="KW-1185">Reference proteome</keyword>
<dbReference type="InterPro" id="IPR007034">
    <property type="entry name" value="BMS1_TSR1_C"/>
</dbReference>
<feature type="region of interest" description="Disordered" evidence="11">
    <location>
        <begin position="530"/>
        <end position="630"/>
    </location>
</feature>
<evidence type="ECO:0000256" key="9">
    <source>
        <dbReference type="ARBA" id="ARBA00049117"/>
    </source>
</evidence>
<comment type="catalytic activity">
    <reaction evidence="9">
        <text>GTP + H2O = GDP + phosphate + H(+)</text>
        <dbReference type="Rhea" id="RHEA:19669"/>
        <dbReference type="ChEBI" id="CHEBI:15377"/>
        <dbReference type="ChEBI" id="CHEBI:15378"/>
        <dbReference type="ChEBI" id="CHEBI:37565"/>
        <dbReference type="ChEBI" id="CHEBI:43474"/>
        <dbReference type="ChEBI" id="CHEBI:58189"/>
    </reaction>
    <physiologicalReaction direction="left-to-right" evidence="9">
        <dbReference type="Rhea" id="RHEA:19670"/>
    </physiologicalReaction>
</comment>
<name>A0AAV9J1L1_CYACA</name>
<dbReference type="Gene3D" id="3.40.50.300">
    <property type="entry name" value="P-loop containing nucleotide triphosphate hydrolases"/>
    <property type="match status" value="1"/>
</dbReference>
<feature type="region of interest" description="Disordered" evidence="11">
    <location>
        <begin position="370"/>
        <end position="478"/>
    </location>
</feature>
<feature type="region of interest" description="Disordered" evidence="11">
    <location>
        <begin position="1001"/>
        <end position="1042"/>
    </location>
</feature>
<keyword evidence="3" id="KW-0597">Phosphoprotein</keyword>
<dbReference type="EMBL" id="JANCYW010000017">
    <property type="protein sequence ID" value="KAK4538379.1"/>
    <property type="molecule type" value="Genomic_DNA"/>
</dbReference>
<organism evidence="13 14">
    <name type="scientific">Cyanidium caldarium</name>
    <name type="common">Red alga</name>
    <dbReference type="NCBI Taxonomy" id="2771"/>
    <lineage>
        <taxon>Eukaryota</taxon>
        <taxon>Rhodophyta</taxon>
        <taxon>Bangiophyceae</taxon>
        <taxon>Cyanidiales</taxon>
        <taxon>Cyanidiaceae</taxon>
        <taxon>Cyanidium</taxon>
    </lineage>
</organism>
<dbReference type="PROSITE" id="PS51714">
    <property type="entry name" value="G_BMS1"/>
    <property type="match status" value="1"/>
</dbReference>
<dbReference type="PANTHER" id="PTHR12858:SF2">
    <property type="entry name" value="RIBOSOME BIOGENESIS PROTEIN BMS1 HOMOLOG"/>
    <property type="match status" value="1"/>
</dbReference>
<evidence type="ECO:0000313" key="13">
    <source>
        <dbReference type="EMBL" id="KAK4538379.1"/>
    </source>
</evidence>
<comment type="similarity">
    <text evidence="10">Belongs to the TRAFAC class translation factor GTPase superfamily. Bms1-like GTPase family. BMS1 subfamily.</text>
</comment>
<dbReference type="GO" id="GO:0030686">
    <property type="term" value="C:90S preribosome"/>
    <property type="evidence" value="ECO:0007669"/>
    <property type="project" value="TreeGrafter"/>
</dbReference>
<feature type="compositionally biased region" description="Basic and acidic residues" evidence="11">
    <location>
        <begin position="1008"/>
        <end position="1018"/>
    </location>
</feature>
<evidence type="ECO:0000256" key="3">
    <source>
        <dbReference type="ARBA" id="ARBA00022553"/>
    </source>
</evidence>
<dbReference type="GO" id="GO:0005525">
    <property type="term" value="F:GTP binding"/>
    <property type="evidence" value="ECO:0007669"/>
    <property type="project" value="UniProtKB-KW"/>
</dbReference>
<evidence type="ECO:0000313" key="14">
    <source>
        <dbReference type="Proteomes" id="UP001301350"/>
    </source>
</evidence>
<dbReference type="InterPro" id="IPR039761">
    <property type="entry name" value="Bms1/Tsr1"/>
</dbReference>
<proteinExistence type="inferred from homology"/>
<feature type="compositionally biased region" description="Polar residues" evidence="11">
    <location>
        <begin position="656"/>
        <end position="666"/>
    </location>
</feature>
<evidence type="ECO:0000256" key="5">
    <source>
        <dbReference type="ARBA" id="ARBA00022801"/>
    </source>
</evidence>
<dbReference type="PANTHER" id="PTHR12858">
    <property type="entry name" value="RIBOSOME BIOGENESIS PROTEIN"/>
    <property type="match status" value="1"/>
</dbReference>
<feature type="region of interest" description="Disordered" evidence="11">
    <location>
        <begin position="259"/>
        <end position="281"/>
    </location>
</feature>
<evidence type="ECO:0000256" key="8">
    <source>
        <dbReference type="ARBA" id="ARBA00023242"/>
    </source>
</evidence>
<dbReference type="GO" id="GO:0032040">
    <property type="term" value="C:small-subunit processome"/>
    <property type="evidence" value="ECO:0007669"/>
    <property type="project" value="UniProtKB-ARBA"/>
</dbReference>
<comment type="caution">
    <text evidence="13">The sequence shown here is derived from an EMBL/GenBank/DDBJ whole genome shotgun (WGS) entry which is preliminary data.</text>
</comment>
<feature type="compositionally biased region" description="Acidic residues" evidence="11">
    <location>
        <begin position="599"/>
        <end position="625"/>
    </location>
</feature>
<dbReference type="InterPro" id="IPR030387">
    <property type="entry name" value="G_Bms1/Tsr1_dom"/>
</dbReference>
<evidence type="ECO:0000256" key="7">
    <source>
        <dbReference type="ARBA" id="ARBA00023134"/>
    </source>
</evidence>
<feature type="compositionally biased region" description="Basic and acidic residues" evidence="11">
    <location>
        <begin position="1070"/>
        <end position="1090"/>
    </location>
</feature>
<evidence type="ECO:0000259" key="12">
    <source>
        <dbReference type="PROSITE" id="PS51714"/>
    </source>
</evidence>
<evidence type="ECO:0000256" key="4">
    <source>
        <dbReference type="ARBA" id="ARBA00022741"/>
    </source>
</evidence>
<feature type="compositionally biased region" description="Basic and acidic residues" evidence="11">
    <location>
        <begin position="1027"/>
        <end position="1042"/>
    </location>
</feature>
<keyword evidence="7" id="KW-0342">GTP-binding</keyword>
<protein>
    <recommendedName>
        <fullName evidence="12">Bms1-type G domain-containing protein</fullName>
    </recommendedName>
</protein>
<dbReference type="GO" id="GO:0005524">
    <property type="term" value="F:ATP binding"/>
    <property type="evidence" value="ECO:0007669"/>
    <property type="project" value="UniProtKB-KW"/>
</dbReference>